<dbReference type="AlphaFoldDB" id="A0A8A1LAG3"/>
<evidence type="ECO:0000313" key="1">
    <source>
        <dbReference type="EMBL" id="QSS48747.1"/>
    </source>
</evidence>
<dbReference type="EMBL" id="CP069102">
    <property type="protein sequence ID" value="QSS48747.1"/>
    <property type="molecule type" value="Genomic_DNA"/>
</dbReference>
<reference evidence="1" key="1">
    <citation type="submission" date="2021-01" db="EMBL/GenBank/DDBJ databases">
        <title>Chromosome-level genome assembly of a human fungal pathogen reveals clustering of transcriptionally co-regulated genes.</title>
        <authorList>
            <person name="Voorhies M."/>
            <person name="Cohen S."/>
            <person name="Shea T.P."/>
            <person name="Petrus S."/>
            <person name="Munoz J.F."/>
            <person name="Poplawski S."/>
            <person name="Goldman W.E."/>
            <person name="Michael T."/>
            <person name="Cuomo C.A."/>
            <person name="Sil A."/>
            <person name="Beyhan S."/>
        </authorList>
    </citation>
    <scope>NUCLEOTIDE SEQUENCE</scope>
    <source>
        <strain evidence="1">H88</strain>
    </source>
</reference>
<gene>
    <name evidence="1" type="ORF">I7I53_08842</name>
</gene>
<name>A0A8A1LAG3_AJEC8</name>
<organism evidence="1 2">
    <name type="scientific">Ajellomyces capsulatus (strain H88)</name>
    <name type="common">Darling's disease fungus</name>
    <name type="synonym">Histoplasma capsulatum</name>
    <dbReference type="NCBI Taxonomy" id="544711"/>
    <lineage>
        <taxon>Eukaryota</taxon>
        <taxon>Fungi</taxon>
        <taxon>Dikarya</taxon>
        <taxon>Ascomycota</taxon>
        <taxon>Pezizomycotina</taxon>
        <taxon>Eurotiomycetes</taxon>
        <taxon>Eurotiomycetidae</taxon>
        <taxon>Onygenales</taxon>
        <taxon>Ajellomycetaceae</taxon>
        <taxon>Histoplasma</taxon>
    </lineage>
</organism>
<protein>
    <submittedName>
        <fullName evidence="1">Uncharacterized protein</fullName>
    </submittedName>
</protein>
<proteinExistence type="predicted"/>
<sequence length="69" mass="7699">MCVTVRTIHKCQCLASEVFNLCAIEGCTRLDFATVHLERNCAECNRLSVGLGFPFSLVSTVYHAIRHNV</sequence>
<dbReference type="Proteomes" id="UP000663419">
    <property type="component" value="Chromosome 1"/>
</dbReference>
<accession>A0A8A1LAG3</accession>
<dbReference type="VEuPathDB" id="FungiDB:I7I53_08842"/>
<evidence type="ECO:0000313" key="2">
    <source>
        <dbReference type="Proteomes" id="UP000663419"/>
    </source>
</evidence>